<organism evidence="3 4">
    <name type="scientific">Malus baccata</name>
    <name type="common">Siberian crab apple</name>
    <name type="synonym">Pyrus baccata</name>
    <dbReference type="NCBI Taxonomy" id="106549"/>
    <lineage>
        <taxon>Eukaryota</taxon>
        <taxon>Viridiplantae</taxon>
        <taxon>Streptophyta</taxon>
        <taxon>Embryophyta</taxon>
        <taxon>Tracheophyta</taxon>
        <taxon>Spermatophyta</taxon>
        <taxon>Magnoliopsida</taxon>
        <taxon>eudicotyledons</taxon>
        <taxon>Gunneridae</taxon>
        <taxon>Pentapetalae</taxon>
        <taxon>rosids</taxon>
        <taxon>fabids</taxon>
        <taxon>Rosales</taxon>
        <taxon>Rosaceae</taxon>
        <taxon>Amygdaloideae</taxon>
        <taxon>Maleae</taxon>
        <taxon>Malus</taxon>
    </lineage>
</organism>
<feature type="compositionally biased region" description="Basic and acidic residues" evidence="1">
    <location>
        <begin position="74"/>
        <end position="91"/>
    </location>
</feature>
<dbReference type="Proteomes" id="UP000315295">
    <property type="component" value="Unassembled WGS sequence"/>
</dbReference>
<keyword evidence="2" id="KW-0472">Membrane</keyword>
<dbReference type="EMBL" id="VIEB01000247">
    <property type="protein sequence ID" value="TQD98782.1"/>
    <property type="molecule type" value="Genomic_DNA"/>
</dbReference>
<name>A0A540MKQ7_MALBA</name>
<evidence type="ECO:0000256" key="1">
    <source>
        <dbReference type="SAM" id="MobiDB-lite"/>
    </source>
</evidence>
<reference evidence="3 4" key="1">
    <citation type="journal article" date="2019" name="G3 (Bethesda)">
        <title>Sequencing of a Wild Apple (Malus baccata) Genome Unravels the Differences Between Cultivated and Wild Apple Species Regarding Disease Resistance and Cold Tolerance.</title>
        <authorList>
            <person name="Chen X."/>
        </authorList>
    </citation>
    <scope>NUCLEOTIDE SEQUENCE [LARGE SCALE GENOMIC DNA]</scope>
    <source>
        <strain evidence="4">cv. Shandingzi</strain>
        <tissue evidence="3">Leaves</tissue>
    </source>
</reference>
<protein>
    <submittedName>
        <fullName evidence="3">Uncharacterized protein</fullName>
    </submittedName>
</protein>
<feature type="transmembrane region" description="Helical" evidence="2">
    <location>
        <begin position="177"/>
        <end position="197"/>
    </location>
</feature>
<proteinExistence type="predicted"/>
<comment type="caution">
    <text evidence="3">The sequence shown here is derived from an EMBL/GenBank/DDBJ whole genome shotgun (WGS) entry which is preliminary data.</text>
</comment>
<gene>
    <name evidence="3" type="ORF">C1H46_015597</name>
</gene>
<sequence length="393" mass="43371">MADVVLGFVFVEPYVVLVAGCYNRRGVGWLVARVCASRDARRRSPTPAKDCPPKNISLPNSGVRSNHISRKSKHPLESNGRKAPTSEKIDSKSMGTRKKLDRNENGSGRPLGSNGLPLKMSASTTERKTSTSGAKTSDDEHDPEAGNVRDVIRKMFRVALTMLEALPDEGECVSCGFFFKFVIFAIFLLCFICMWMWGWQQCTTRLITNTNTCINSIAIRTLHSNLTNNLASLESRGDLINDMVLHFLVNNTNMPSSCATSEAKMRETWVMNQIWIKSHCNFKSDLIVKSGILDAQYSDVILVLYEALRVIQRTVEQVEIANTEEKKARVAAAIGNPAVAGEDGRENTGCHLAAFEESSGEGALPLAKAGKGLVGEEEVSGRKLRWQLTWRDG</sequence>
<keyword evidence="4" id="KW-1185">Reference proteome</keyword>
<evidence type="ECO:0000313" key="4">
    <source>
        <dbReference type="Proteomes" id="UP000315295"/>
    </source>
</evidence>
<keyword evidence="2" id="KW-0812">Transmembrane</keyword>
<feature type="region of interest" description="Disordered" evidence="1">
    <location>
        <begin position="38"/>
        <end position="146"/>
    </location>
</feature>
<accession>A0A540MKQ7</accession>
<keyword evidence="2" id="KW-1133">Transmembrane helix</keyword>
<dbReference type="AlphaFoldDB" id="A0A540MKQ7"/>
<evidence type="ECO:0000256" key="2">
    <source>
        <dbReference type="SAM" id="Phobius"/>
    </source>
</evidence>
<evidence type="ECO:0000313" key="3">
    <source>
        <dbReference type="EMBL" id="TQD98782.1"/>
    </source>
</evidence>
<feature type="compositionally biased region" description="Polar residues" evidence="1">
    <location>
        <begin position="57"/>
        <end position="66"/>
    </location>
</feature>